<feature type="domain" description="Mur ligase N-terminal catalytic" evidence="12">
    <location>
        <begin position="25"/>
        <end position="100"/>
    </location>
</feature>
<dbReference type="InterPro" id="IPR004101">
    <property type="entry name" value="Mur_ligase_C"/>
</dbReference>
<dbReference type="Proteomes" id="UP000713904">
    <property type="component" value="Unassembled WGS sequence"/>
</dbReference>
<dbReference type="SUPFAM" id="SSF53244">
    <property type="entry name" value="MurD-like peptide ligases, peptide-binding domain"/>
    <property type="match status" value="1"/>
</dbReference>
<protein>
    <recommendedName>
        <fullName evidence="10 11">UDP-N-acetylmuramoyl-tripeptide--D-alanyl-D-alanine ligase</fullName>
        <ecNumber evidence="10 11">6.3.2.10</ecNumber>
    </recommendedName>
    <alternativeName>
        <fullName evidence="10">D-alanyl-D-alanine-adding enzyme</fullName>
    </alternativeName>
</protein>
<gene>
    <name evidence="10" type="primary">murF</name>
    <name evidence="15" type="ORF">HLB29_04275</name>
</gene>
<keyword evidence="7 10" id="KW-0573">Peptidoglycan synthesis</keyword>
<evidence type="ECO:0000256" key="8">
    <source>
        <dbReference type="ARBA" id="ARBA00023306"/>
    </source>
</evidence>
<evidence type="ECO:0000256" key="3">
    <source>
        <dbReference type="ARBA" id="ARBA00022618"/>
    </source>
</evidence>
<dbReference type="Pfam" id="PF02875">
    <property type="entry name" value="Mur_ligase_C"/>
    <property type="match status" value="1"/>
</dbReference>
<dbReference type="PANTHER" id="PTHR43024:SF1">
    <property type="entry name" value="UDP-N-ACETYLMURAMOYL-TRIPEPTIDE--D-ALANYL-D-ALANINE LIGASE"/>
    <property type="match status" value="1"/>
</dbReference>
<dbReference type="EC" id="6.3.2.10" evidence="10 11"/>
<dbReference type="InterPro" id="IPR036615">
    <property type="entry name" value="Mur_ligase_C_dom_sf"/>
</dbReference>
<evidence type="ECO:0000256" key="1">
    <source>
        <dbReference type="ARBA" id="ARBA00022490"/>
    </source>
</evidence>
<keyword evidence="9 10" id="KW-0961">Cell wall biogenesis/degradation</keyword>
<sequence length="470" mass="52730">MISLKVEEIIKSTKGELISGDEKYEISHITIDSRDVKQNSMFISIVGEIQDGHRYVESAYDNGCRAFLVSSLDFINEKILNDSSVIKVENTELALGKISKYYIDLFDLDVIGVTGSVGKTTTRDMIFSVISNKFNAVKNQKNFNNQFGVPLTIFNIEKKHECAVIEMGMCGFGEIDYLAEITRPKIAVISNIGLSHVENLGSQEGILKAKMEIANYFDENSILIINGDDAFLSKVASEYRDNGEKFRYKILTFGKFPTNTIYTKKIEVLGNNKTKFTVKIDNYDESIDFEIPTVGEHNVFNAMSAILAGLSMNMSIDEIKEGLLKFVPTENRQDVIDTEKYTIINDVYNASPDSMIASLRVLSLFDKNRRVAILGDCLEMGDFSEEGHRKIGHQAIGKTDVLISIGDVSKYIAIEAKERGFDLSNVYHFNNKEEFFNELNSIIKDGDVILVKASRGMKFEDIVEILKGGK</sequence>
<comment type="similarity">
    <text evidence="10">Belongs to the MurCDEF family. MurF subfamily.</text>
</comment>
<evidence type="ECO:0000313" key="16">
    <source>
        <dbReference type="Proteomes" id="UP000713904"/>
    </source>
</evidence>
<dbReference type="InterPro" id="IPR005863">
    <property type="entry name" value="UDP-N-AcMur_synth"/>
</dbReference>
<keyword evidence="6 10" id="KW-0133">Cell shape</keyword>
<dbReference type="InterPro" id="IPR051046">
    <property type="entry name" value="MurCDEF_CellWall_CoF430Synth"/>
</dbReference>
<keyword evidence="16" id="KW-1185">Reference proteome</keyword>
<organism evidence="15 16">
    <name type="scientific">Peptostreptococcus canis</name>
    <dbReference type="NCBI Taxonomy" id="1159213"/>
    <lineage>
        <taxon>Bacteria</taxon>
        <taxon>Bacillati</taxon>
        <taxon>Bacillota</taxon>
        <taxon>Clostridia</taxon>
        <taxon>Peptostreptococcales</taxon>
        <taxon>Peptostreptococcaceae</taxon>
        <taxon>Peptostreptococcus</taxon>
    </lineage>
</organism>
<evidence type="ECO:0000256" key="6">
    <source>
        <dbReference type="ARBA" id="ARBA00022960"/>
    </source>
</evidence>
<keyword evidence="2 10" id="KW-0436">Ligase</keyword>
<dbReference type="Pfam" id="PF01225">
    <property type="entry name" value="Mur_ligase"/>
    <property type="match status" value="1"/>
</dbReference>
<comment type="caution">
    <text evidence="15">The sequence shown here is derived from an EMBL/GenBank/DDBJ whole genome shotgun (WGS) entry which is preliminary data.</text>
</comment>
<dbReference type="InterPro" id="IPR035911">
    <property type="entry name" value="MurE/MurF_N"/>
</dbReference>
<dbReference type="Gene3D" id="3.40.1390.10">
    <property type="entry name" value="MurE/MurF, N-terminal domain"/>
    <property type="match status" value="1"/>
</dbReference>
<comment type="pathway">
    <text evidence="10 11">Cell wall biogenesis; peptidoglycan biosynthesis.</text>
</comment>
<dbReference type="Gene3D" id="3.40.1190.10">
    <property type="entry name" value="Mur-like, catalytic domain"/>
    <property type="match status" value="1"/>
</dbReference>
<evidence type="ECO:0000256" key="10">
    <source>
        <dbReference type="HAMAP-Rule" id="MF_02019"/>
    </source>
</evidence>
<keyword evidence="1 10" id="KW-0963">Cytoplasm</keyword>
<dbReference type="SUPFAM" id="SSF63418">
    <property type="entry name" value="MurE/MurF N-terminal domain"/>
    <property type="match status" value="1"/>
</dbReference>
<dbReference type="HAMAP" id="MF_02019">
    <property type="entry name" value="MurF"/>
    <property type="match status" value="1"/>
</dbReference>
<dbReference type="Pfam" id="PF08245">
    <property type="entry name" value="Mur_ligase_M"/>
    <property type="match status" value="1"/>
</dbReference>
<comment type="subcellular location">
    <subcellularLocation>
        <location evidence="10 11">Cytoplasm</location>
    </subcellularLocation>
</comment>
<keyword evidence="8 10" id="KW-0131">Cell cycle</keyword>
<dbReference type="InterPro" id="IPR000713">
    <property type="entry name" value="Mur_ligase_N"/>
</dbReference>
<dbReference type="EMBL" id="JABGBW010000002">
    <property type="protein sequence ID" value="MBC2575897.1"/>
    <property type="molecule type" value="Genomic_DNA"/>
</dbReference>
<keyword evidence="3 10" id="KW-0132">Cell division</keyword>
<evidence type="ECO:0000259" key="13">
    <source>
        <dbReference type="Pfam" id="PF02875"/>
    </source>
</evidence>
<evidence type="ECO:0000256" key="7">
    <source>
        <dbReference type="ARBA" id="ARBA00022984"/>
    </source>
</evidence>
<dbReference type="InterPro" id="IPR036565">
    <property type="entry name" value="Mur-like_cat_sf"/>
</dbReference>
<proteinExistence type="inferred from homology"/>
<feature type="binding site" evidence="10">
    <location>
        <begin position="115"/>
        <end position="121"/>
    </location>
    <ligand>
        <name>ATP</name>
        <dbReference type="ChEBI" id="CHEBI:30616"/>
    </ligand>
</feature>
<dbReference type="GO" id="GO:0016874">
    <property type="term" value="F:ligase activity"/>
    <property type="evidence" value="ECO:0007669"/>
    <property type="project" value="UniProtKB-KW"/>
</dbReference>
<evidence type="ECO:0000256" key="5">
    <source>
        <dbReference type="ARBA" id="ARBA00022840"/>
    </source>
</evidence>
<dbReference type="NCBIfam" id="TIGR01143">
    <property type="entry name" value="murF"/>
    <property type="match status" value="1"/>
</dbReference>
<keyword evidence="5 10" id="KW-0067">ATP-binding</keyword>
<evidence type="ECO:0000313" key="15">
    <source>
        <dbReference type="EMBL" id="MBC2575897.1"/>
    </source>
</evidence>
<accession>A0ABR6TKG0</accession>
<dbReference type="Gene3D" id="3.90.190.20">
    <property type="entry name" value="Mur ligase, C-terminal domain"/>
    <property type="match status" value="1"/>
</dbReference>
<feature type="domain" description="Mur ligase C-terminal" evidence="13">
    <location>
        <begin position="332"/>
        <end position="455"/>
    </location>
</feature>
<evidence type="ECO:0000259" key="12">
    <source>
        <dbReference type="Pfam" id="PF01225"/>
    </source>
</evidence>
<evidence type="ECO:0000256" key="2">
    <source>
        <dbReference type="ARBA" id="ARBA00022598"/>
    </source>
</evidence>
<dbReference type="PANTHER" id="PTHR43024">
    <property type="entry name" value="UDP-N-ACETYLMURAMOYL-TRIPEPTIDE--D-ALANYL-D-ALANINE LIGASE"/>
    <property type="match status" value="1"/>
</dbReference>
<evidence type="ECO:0000256" key="4">
    <source>
        <dbReference type="ARBA" id="ARBA00022741"/>
    </source>
</evidence>
<dbReference type="SUPFAM" id="SSF53623">
    <property type="entry name" value="MurD-like peptide ligases, catalytic domain"/>
    <property type="match status" value="1"/>
</dbReference>
<keyword evidence="4 10" id="KW-0547">Nucleotide-binding</keyword>
<evidence type="ECO:0000256" key="11">
    <source>
        <dbReference type="RuleBase" id="RU004136"/>
    </source>
</evidence>
<reference evidence="15 16" key="1">
    <citation type="submission" date="2020-05" db="EMBL/GenBank/DDBJ databases">
        <title>Draft genome of xy-202 and genomic insight in genome of the genus Peptostreptococcus.</title>
        <authorList>
            <person name="Zhang Z."/>
        </authorList>
    </citation>
    <scope>NUCLEOTIDE SEQUENCE [LARGE SCALE GENOMIC DNA]</scope>
    <source>
        <strain evidence="15 16">DSM 27025</strain>
    </source>
</reference>
<dbReference type="RefSeq" id="WP_185623916.1">
    <property type="nucleotide sequence ID" value="NZ_JABGBW010000002.1"/>
</dbReference>
<comment type="catalytic activity">
    <reaction evidence="10 11">
        <text>D-alanyl-D-alanine + UDP-N-acetyl-alpha-D-muramoyl-L-alanyl-gamma-D-glutamyl-meso-2,6-diaminopimelate + ATP = UDP-N-acetyl-alpha-D-muramoyl-L-alanyl-gamma-D-glutamyl-meso-2,6-diaminopimeloyl-D-alanyl-D-alanine + ADP + phosphate + H(+)</text>
        <dbReference type="Rhea" id="RHEA:28374"/>
        <dbReference type="ChEBI" id="CHEBI:15378"/>
        <dbReference type="ChEBI" id="CHEBI:30616"/>
        <dbReference type="ChEBI" id="CHEBI:43474"/>
        <dbReference type="ChEBI" id="CHEBI:57822"/>
        <dbReference type="ChEBI" id="CHEBI:61386"/>
        <dbReference type="ChEBI" id="CHEBI:83905"/>
        <dbReference type="ChEBI" id="CHEBI:456216"/>
        <dbReference type="EC" id="6.3.2.10"/>
    </reaction>
</comment>
<feature type="domain" description="Mur ligase central" evidence="14">
    <location>
        <begin position="113"/>
        <end position="308"/>
    </location>
</feature>
<name>A0ABR6TKG0_9FIRM</name>
<comment type="function">
    <text evidence="10 11">Involved in cell wall formation. Catalyzes the final step in the synthesis of UDP-N-acetylmuramoyl-pentapeptide, the precursor of murein.</text>
</comment>
<evidence type="ECO:0000259" key="14">
    <source>
        <dbReference type="Pfam" id="PF08245"/>
    </source>
</evidence>
<dbReference type="InterPro" id="IPR013221">
    <property type="entry name" value="Mur_ligase_cen"/>
</dbReference>
<evidence type="ECO:0000256" key="9">
    <source>
        <dbReference type="ARBA" id="ARBA00023316"/>
    </source>
</evidence>